<dbReference type="eggNOG" id="ENOG502S60G">
    <property type="taxonomic scope" value="Eukaryota"/>
</dbReference>
<dbReference type="GO" id="GO:0000987">
    <property type="term" value="F:cis-regulatory region sequence-specific DNA binding"/>
    <property type="evidence" value="ECO:0000318"/>
    <property type="project" value="GO_Central"/>
</dbReference>
<sequence length="496" mass="56113">MGESRFVGCGPDTFSYTNVYDQDNVSFAPEDNMYFGDLDNGLVGLQPVQRPFQYQYPPFHSMLQALPPVQRQIRIQYEPQWPSNDCLRTPSPDRTSASDCSTDASLSDIHSPYVYHAMPYAGPTEGYSPSLLPFPTTEHLKEGGYPTHPPLSGGSINLQMIEYEHPELESETVVDEVEHVDFKHEAVAAHEVTAVKVGSPASDLSTDYPDSGLGNSLRDAESVQPIDHTEIHDDPESDEDYSPKGIRSNKRKRSYSSSSGSTKASKRKDSSASTSSTSNRVSKRTRRASAPTKKQIKPDTDDRRFPCPLAPYGCDSTFSSKNEWKRHVSTQHIKLFYWRCDLCAPTTDAKNDQNLYFNDFNRKDLYTQHIRRMHAAPKGSVSHSEKDFPVTEENLQEHQSRCFTTLRQAPQHSCCLFCDKTFEGPASWEERMEHVGRHLEKDNKGTVGVQAWNPDSELERYLLDEGLIVRGEGEVWKIGDGKPLRRKREDDYGDEE</sequence>
<dbReference type="Proteomes" id="UP000001055">
    <property type="component" value="Unassembled WGS sequence"/>
</dbReference>
<proteinExistence type="predicted"/>
<dbReference type="GeneID" id="5982293"/>
<dbReference type="RefSeq" id="XP_001805365.1">
    <property type="nucleotide sequence ID" value="XM_001805313.1"/>
</dbReference>
<dbReference type="AlphaFoldDB" id="Q0TZ84"/>
<dbReference type="KEGG" id="pno:SNOG_15207"/>
<organism evidence="2 3">
    <name type="scientific">Phaeosphaeria nodorum (strain SN15 / ATCC MYA-4574 / FGSC 10173)</name>
    <name type="common">Glume blotch fungus</name>
    <name type="synonym">Parastagonospora nodorum</name>
    <dbReference type="NCBI Taxonomy" id="321614"/>
    <lineage>
        <taxon>Eukaryota</taxon>
        <taxon>Fungi</taxon>
        <taxon>Dikarya</taxon>
        <taxon>Ascomycota</taxon>
        <taxon>Pezizomycotina</taxon>
        <taxon>Dothideomycetes</taxon>
        <taxon>Pleosporomycetidae</taxon>
        <taxon>Pleosporales</taxon>
        <taxon>Pleosporineae</taxon>
        <taxon>Phaeosphaeriaceae</taxon>
        <taxon>Parastagonospora</taxon>
    </lineage>
</organism>
<dbReference type="VEuPathDB" id="FungiDB:JI435_152070"/>
<dbReference type="GO" id="GO:0005634">
    <property type="term" value="C:nucleus"/>
    <property type="evidence" value="ECO:0000318"/>
    <property type="project" value="GO_Central"/>
</dbReference>
<accession>Q0TZ84</accession>
<evidence type="ECO:0008006" key="4">
    <source>
        <dbReference type="Google" id="ProtNLM"/>
    </source>
</evidence>
<feature type="compositionally biased region" description="Polar residues" evidence="1">
    <location>
        <begin position="92"/>
        <end position="103"/>
    </location>
</feature>
<dbReference type="GO" id="GO:0006357">
    <property type="term" value="P:regulation of transcription by RNA polymerase II"/>
    <property type="evidence" value="ECO:0000318"/>
    <property type="project" value="GO_Central"/>
</dbReference>
<dbReference type="PANTHER" id="PTHR23225">
    <property type="entry name" value="ZINC FINGER PROTEIN"/>
    <property type="match status" value="1"/>
</dbReference>
<dbReference type="EMBL" id="CH445360">
    <property type="protein sequence ID" value="EAT77432.2"/>
    <property type="molecule type" value="Genomic_DNA"/>
</dbReference>
<dbReference type="InterPro" id="IPR039970">
    <property type="entry name" value="TF_Grauzone"/>
</dbReference>
<reference evidence="3" key="1">
    <citation type="journal article" date="2007" name="Plant Cell">
        <title>Dothideomycete-plant interactions illuminated by genome sequencing and EST analysis of the wheat pathogen Stagonospora nodorum.</title>
        <authorList>
            <person name="Hane J.K."/>
            <person name="Lowe R.G."/>
            <person name="Solomon P.S."/>
            <person name="Tan K.C."/>
            <person name="Schoch C.L."/>
            <person name="Spatafora J.W."/>
            <person name="Crous P.W."/>
            <person name="Kodira C."/>
            <person name="Birren B.W."/>
            <person name="Galagan J.E."/>
            <person name="Torriani S.F."/>
            <person name="McDonald B.A."/>
            <person name="Oliver R.P."/>
        </authorList>
    </citation>
    <scope>NUCLEOTIDE SEQUENCE [LARGE SCALE GENOMIC DNA]</scope>
    <source>
        <strain evidence="3">SN15 / ATCC MYA-4574 / FGSC 10173</strain>
    </source>
</reference>
<dbReference type="PANTHER" id="PTHR23225:SF2">
    <property type="entry name" value="AT09679P-RELATED"/>
    <property type="match status" value="1"/>
</dbReference>
<dbReference type="InParanoid" id="Q0TZ84"/>
<dbReference type="Gene3D" id="3.30.160.60">
    <property type="entry name" value="Classic Zinc Finger"/>
    <property type="match status" value="1"/>
</dbReference>
<dbReference type="HOGENOM" id="CLU_532067_0_0_1"/>
<feature type="region of interest" description="Disordered" evidence="1">
    <location>
        <begin position="200"/>
        <end position="304"/>
    </location>
</feature>
<evidence type="ECO:0000313" key="3">
    <source>
        <dbReference type="Proteomes" id="UP000001055"/>
    </source>
</evidence>
<evidence type="ECO:0000313" key="2">
    <source>
        <dbReference type="EMBL" id="EAT77432.2"/>
    </source>
</evidence>
<protein>
    <recommendedName>
        <fullName evidence="4">C2H2-type domain-containing protein</fullName>
    </recommendedName>
</protein>
<dbReference type="GO" id="GO:0003700">
    <property type="term" value="F:DNA-binding transcription factor activity"/>
    <property type="evidence" value="ECO:0007669"/>
    <property type="project" value="InterPro"/>
</dbReference>
<evidence type="ECO:0000256" key="1">
    <source>
        <dbReference type="SAM" id="MobiDB-lite"/>
    </source>
</evidence>
<feature type="compositionally biased region" description="Low complexity" evidence="1">
    <location>
        <begin position="271"/>
        <end position="280"/>
    </location>
</feature>
<name>Q0TZ84_PHANO</name>
<gene>
    <name evidence="2" type="ORF">SNOG_15207</name>
</gene>
<feature type="region of interest" description="Disordered" evidence="1">
    <location>
        <begin position="82"/>
        <end position="103"/>
    </location>
</feature>
<dbReference type="STRING" id="321614.Q0TZ84"/>